<proteinExistence type="predicted"/>
<evidence type="ECO:0008006" key="4">
    <source>
        <dbReference type="Google" id="ProtNLM"/>
    </source>
</evidence>
<feature type="compositionally biased region" description="Basic and acidic residues" evidence="1">
    <location>
        <begin position="26"/>
        <end position="47"/>
    </location>
</feature>
<dbReference type="EMBL" id="RKLQ01000002">
    <property type="protein sequence ID" value="MBX0304419.1"/>
    <property type="molecule type" value="Genomic_DNA"/>
</dbReference>
<dbReference type="RefSeq" id="WP_220588637.1">
    <property type="nucleotide sequence ID" value="NZ_RKLQ01000002.1"/>
</dbReference>
<dbReference type="Proteomes" id="UP000783863">
    <property type="component" value="Unassembled WGS sequence"/>
</dbReference>
<dbReference type="AlphaFoldDB" id="A0A8J7YJT1"/>
<reference evidence="2" key="1">
    <citation type="submission" date="2021-06" db="EMBL/GenBank/DDBJ databases">
        <title>Halomicroarcula sp. F24A a new haloarchaeum isolated from saline soil.</title>
        <authorList>
            <person name="Duran-Viseras A."/>
            <person name="Sanchez-Porro C."/>
            <person name="Ventosa A."/>
        </authorList>
    </citation>
    <scope>NUCLEOTIDE SEQUENCE</scope>
    <source>
        <strain evidence="2">F24A</strain>
    </source>
</reference>
<dbReference type="InterPro" id="IPR055923">
    <property type="entry name" value="DUF7500"/>
</dbReference>
<dbReference type="Pfam" id="PF24332">
    <property type="entry name" value="DUF7500"/>
    <property type="match status" value="1"/>
</dbReference>
<feature type="region of interest" description="Disordered" evidence="1">
    <location>
        <begin position="1"/>
        <end position="74"/>
    </location>
</feature>
<evidence type="ECO:0000313" key="2">
    <source>
        <dbReference type="EMBL" id="MBX0304419.1"/>
    </source>
</evidence>
<keyword evidence="3" id="KW-1185">Reference proteome</keyword>
<feature type="compositionally biased region" description="Basic and acidic residues" evidence="1">
    <location>
        <begin position="1"/>
        <end position="14"/>
    </location>
</feature>
<name>A0A8J7YJT1_9EURY</name>
<evidence type="ECO:0000256" key="1">
    <source>
        <dbReference type="SAM" id="MobiDB-lite"/>
    </source>
</evidence>
<accession>A0A8J7YJT1</accession>
<organism evidence="2 3">
    <name type="scientific">Haloarcula salinisoli</name>
    <dbReference type="NCBI Taxonomy" id="2487746"/>
    <lineage>
        <taxon>Archaea</taxon>
        <taxon>Methanobacteriati</taxon>
        <taxon>Methanobacteriota</taxon>
        <taxon>Stenosarchaea group</taxon>
        <taxon>Halobacteria</taxon>
        <taxon>Halobacteriales</taxon>
        <taxon>Haloarculaceae</taxon>
        <taxon>Haloarcula</taxon>
    </lineage>
</organism>
<sequence>MSRGPDEPNPEDGKILSPEELELGDDEHVTQIDEGRYVVSPDVRDNDDSYGGQPSMPEPDPEPASEQAPETPEFTDGNVHEWLAEQMADSNARYGFDVTAKFDGEVDQQRLTSNDIVTVFETLMLWYGRQMDGSTDVQDVLGILLSESNVPVKYPPGSIKTLARSAGLSPDDSIADLIEAIEERDGAKL</sequence>
<evidence type="ECO:0000313" key="3">
    <source>
        <dbReference type="Proteomes" id="UP000783863"/>
    </source>
</evidence>
<protein>
    <recommendedName>
        <fullName evidence="4">DIX domain-containing protein</fullName>
    </recommendedName>
</protein>
<gene>
    <name evidence="2" type="ORF">EGD98_12135</name>
</gene>
<comment type="caution">
    <text evidence="2">The sequence shown here is derived from an EMBL/GenBank/DDBJ whole genome shotgun (WGS) entry which is preliminary data.</text>
</comment>